<keyword evidence="3" id="KW-1185">Reference proteome</keyword>
<dbReference type="AlphaFoldDB" id="A0AB38BEI8"/>
<evidence type="ECO:0000313" key="2">
    <source>
        <dbReference type="EMBL" id="SFH50171.1"/>
    </source>
</evidence>
<dbReference type="EMBL" id="FJMZ01000001">
    <property type="protein sequence ID" value="CZQ80690.1"/>
    <property type="molecule type" value="Genomic_DNA"/>
</dbReference>
<evidence type="ECO:0000313" key="1">
    <source>
        <dbReference type="EMBL" id="CZQ80690.1"/>
    </source>
</evidence>
<dbReference type="EMBL" id="FOQC01000002">
    <property type="protein sequence ID" value="SFH50171.1"/>
    <property type="molecule type" value="Genomic_DNA"/>
</dbReference>
<proteinExistence type="predicted"/>
<reference evidence="2 4" key="2">
    <citation type="submission" date="2016-10" db="EMBL/GenBank/DDBJ databases">
        <authorList>
            <person name="Varghese N."/>
            <person name="Submissions S."/>
        </authorList>
    </citation>
    <scope>NUCLEOTIDE SEQUENCE [LARGE SCALE GENOMIC DNA]</scope>
    <source>
        <strain evidence="2 4">DSM 2094</strain>
    </source>
</reference>
<evidence type="ECO:0000313" key="4">
    <source>
        <dbReference type="Proteomes" id="UP000199686"/>
    </source>
</evidence>
<dbReference type="Proteomes" id="UP000195947">
    <property type="component" value="Unassembled WGS sequence"/>
</dbReference>
<sequence length="233" mass="26454">MNSYSIRKVMKFNITEKIEIKRTENSSKVIGTIIPSKKNGVTDTQKINGEQFEVFNCEFYVEKHGDIIVDGTPYTEFKVINPFKLYFSNRSGLLIGHVGLSIATPFLKYLKDSNPSIVNYSYINFDFTKIVRNKALVDQVWFGTTDVHARTKGFNGTEVNKNKEAMKAINDGKATYIKVSIDVNSNGKNKKRIVGFSKKSGIVIVKKNDPSIDTLEKELSLLMDTYKTYSEFK</sequence>
<name>A0AB38BEI8_9LACT</name>
<reference evidence="1 3" key="1">
    <citation type="submission" date="2016-02" db="EMBL/GenBank/DDBJ databases">
        <authorList>
            <person name="Strepis N."/>
        </authorList>
    </citation>
    <scope>NUCLEOTIDE SEQUENCE [LARGE SCALE GENOMIC DNA]</scope>
    <source>
        <strain evidence="1">Trichococcus flocculiformis</strain>
    </source>
</reference>
<organism evidence="2 4">
    <name type="scientific">Trichococcus flocculiformis</name>
    <dbReference type="NCBI Taxonomy" id="82803"/>
    <lineage>
        <taxon>Bacteria</taxon>
        <taxon>Bacillati</taxon>
        <taxon>Bacillota</taxon>
        <taxon>Bacilli</taxon>
        <taxon>Lactobacillales</taxon>
        <taxon>Carnobacteriaceae</taxon>
        <taxon>Trichococcus</taxon>
    </lineage>
</organism>
<evidence type="ECO:0000313" key="3">
    <source>
        <dbReference type="Proteomes" id="UP000195947"/>
    </source>
</evidence>
<comment type="caution">
    <text evidence="2">The sequence shown here is derived from an EMBL/GenBank/DDBJ whole genome shotgun (WGS) entry which is preliminary data.</text>
</comment>
<accession>A0AB38BEI8</accession>
<dbReference type="RefSeq" id="WP_086987909.1">
    <property type="nucleotide sequence ID" value="NZ_FJMZ01000001.1"/>
</dbReference>
<gene>
    <name evidence="2" type="ORF">SAMN04488507_100263</name>
    <name evidence="1" type="ORF">TFLO_122</name>
</gene>
<dbReference type="Proteomes" id="UP000199686">
    <property type="component" value="Unassembled WGS sequence"/>
</dbReference>
<protein>
    <submittedName>
        <fullName evidence="2">Uncharacterized protein</fullName>
    </submittedName>
</protein>